<organism evidence="4 5">
    <name type="scientific">Hohenbuehelia grisea</name>
    <dbReference type="NCBI Taxonomy" id="104357"/>
    <lineage>
        <taxon>Eukaryota</taxon>
        <taxon>Fungi</taxon>
        <taxon>Dikarya</taxon>
        <taxon>Basidiomycota</taxon>
        <taxon>Agaricomycotina</taxon>
        <taxon>Agaricomycetes</taxon>
        <taxon>Agaricomycetidae</taxon>
        <taxon>Agaricales</taxon>
        <taxon>Pleurotineae</taxon>
        <taxon>Pleurotaceae</taxon>
        <taxon>Hohenbuehelia</taxon>
    </lineage>
</organism>
<feature type="domain" description="Peptidase C14 caspase" evidence="3">
    <location>
        <begin position="8"/>
        <end position="388"/>
    </location>
</feature>
<comment type="caution">
    <text evidence="4">The sequence shown here is derived from an EMBL/GenBank/DDBJ whole genome shotgun (WGS) entry which is preliminary data.</text>
</comment>
<keyword evidence="5" id="KW-1185">Reference proteome</keyword>
<dbReference type="PANTHER" id="PTHR48104:SF30">
    <property type="entry name" value="METACASPASE-1"/>
    <property type="match status" value="1"/>
</dbReference>
<reference evidence="5" key="1">
    <citation type="submission" date="2024-06" db="EMBL/GenBank/DDBJ databases">
        <title>Multi-omics analyses provide insights into the biosynthesis of the anticancer antibiotic pleurotin in Hohenbuehelia grisea.</title>
        <authorList>
            <person name="Weaver J.A."/>
            <person name="Alberti F."/>
        </authorList>
    </citation>
    <scope>NUCLEOTIDE SEQUENCE [LARGE SCALE GENOMIC DNA]</scope>
    <source>
        <strain evidence="5">T-177</strain>
    </source>
</reference>
<evidence type="ECO:0000313" key="4">
    <source>
        <dbReference type="EMBL" id="KAL0948041.1"/>
    </source>
</evidence>
<evidence type="ECO:0000256" key="2">
    <source>
        <dbReference type="SAM" id="MobiDB-lite"/>
    </source>
</evidence>
<proteinExistence type="inferred from homology"/>
<comment type="similarity">
    <text evidence="1">Belongs to the peptidase C14B family.</text>
</comment>
<dbReference type="EMBL" id="JASNQZ010000014">
    <property type="protein sequence ID" value="KAL0948041.1"/>
    <property type="molecule type" value="Genomic_DNA"/>
</dbReference>
<sequence length="433" mass="48767">MDLSSVSRRRAVLIGIATAKRQTKLLRPHQDVGLVKDLLIKQYHYLESDIVCLTDQEDPQKPPPESLRPTSKNILRAIDKLVKGVRPDDQLFFFYSGHTTQKPNLDGSEEDGKDECKTPVFCEQSGYKNSPFPGILTLTGKIVDDELHRRLIKPLCPGSRLVAFLDSCHSETLLDLPHYHCNRPWTPWVNKRKSSFDVIPVAVWRIGIMYSKAHWRRRKKRNIKQSSLDLAPQPIDPAPVLPSPTQRTPTESVIVSSPIEEFNAFPFGRTDTDCDPPLPPNSSTQRPLKKRSTHLARIKGAFSPSAKVSDPHPAAPHPRCRGLCTPDKAQRELLPHVIAVSACKDSQYAFENDEGGTLTQVLVGILGKTPHPRLGDLIDLTSFKMYKAAVERERSEDFRLYREKHGVTINKLNMYQHPSLASLARLVIDIPTL</sequence>
<dbReference type="Gene3D" id="3.40.50.12660">
    <property type="match status" value="1"/>
</dbReference>
<name>A0ABR3IXW7_9AGAR</name>
<evidence type="ECO:0000259" key="3">
    <source>
        <dbReference type="Pfam" id="PF00656"/>
    </source>
</evidence>
<dbReference type="InterPro" id="IPR011600">
    <property type="entry name" value="Pept_C14_caspase"/>
</dbReference>
<feature type="region of interest" description="Disordered" evidence="2">
    <location>
        <begin position="225"/>
        <end position="251"/>
    </location>
</feature>
<dbReference type="InterPro" id="IPR050452">
    <property type="entry name" value="Metacaspase"/>
</dbReference>
<accession>A0ABR3IXW7</accession>
<evidence type="ECO:0000313" key="5">
    <source>
        <dbReference type="Proteomes" id="UP001556367"/>
    </source>
</evidence>
<evidence type="ECO:0000256" key="1">
    <source>
        <dbReference type="ARBA" id="ARBA00009005"/>
    </source>
</evidence>
<gene>
    <name evidence="4" type="ORF">HGRIS_010666</name>
</gene>
<dbReference type="Proteomes" id="UP001556367">
    <property type="component" value="Unassembled WGS sequence"/>
</dbReference>
<protein>
    <recommendedName>
        <fullName evidence="3">Peptidase C14 caspase domain-containing protein</fullName>
    </recommendedName>
</protein>
<feature type="region of interest" description="Disordered" evidence="2">
    <location>
        <begin position="270"/>
        <end position="290"/>
    </location>
</feature>
<dbReference type="Pfam" id="PF00656">
    <property type="entry name" value="Peptidase_C14"/>
    <property type="match status" value="1"/>
</dbReference>
<dbReference type="PANTHER" id="PTHR48104">
    <property type="entry name" value="METACASPASE-4"/>
    <property type="match status" value="1"/>
</dbReference>